<accession>A0AAV2VJZ6</accession>
<evidence type="ECO:0000313" key="2">
    <source>
        <dbReference type="EMBL" id="CCO45007.1"/>
    </source>
</evidence>
<dbReference type="GO" id="GO:0008233">
    <property type="term" value="F:peptidase activity"/>
    <property type="evidence" value="ECO:0007669"/>
    <property type="project" value="UniProtKB-KW"/>
</dbReference>
<evidence type="ECO:0000313" key="3">
    <source>
        <dbReference type="Proteomes" id="UP000018211"/>
    </source>
</evidence>
<name>A0AAV2VJZ6_9VIBR</name>
<sequence>MNNDFTQYLEPTTMVDFNHPTIQKLIEEKGWRTLSPFNAIKSIYNFVRDDITFGYNLDDTLPASQVLKDGYGQCNTKGTLLMALLRGVGVHARFHGFTIYNQLQKGAIPSYIFPIAPERIIHSWVEVWFDNQWLDVEGYIIDKPYLSQVQTRFKDQCDKFSAYGIATPCLKNPAIEWNGNNTYIQKEGIADDFGVYTHPDTFYAEHGSNLTGIKRVLFRYVLRHLMNRNVNRIRTRGLRTNLGLFAQR</sequence>
<dbReference type="SUPFAM" id="SSF54001">
    <property type="entry name" value="Cysteine proteinases"/>
    <property type="match status" value="1"/>
</dbReference>
<gene>
    <name evidence="2" type="ORF">VIBNISOn1_1340003</name>
</gene>
<protein>
    <submittedName>
        <fullName evidence="2">Transglutaminase-like enzyme, putative cysteine protease</fullName>
    </submittedName>
</protein>
<keyword evidence="2" id="KW-0645">Protease</keyword>
<keyword evidence="2" id="KW-0378">Hydrolase</keyword>
<proteinExistence type="predicted"/>
<dbReference type="InterPro" id="IPR038765">
    <property type="entry name" value="Papain-like_cys_pep_sf"/>
</dbReference>
<dbReference type="Pfam" id="PF01841">
    <property type="entry name" value="Transglut_core"/>
    <property type="match status" value="1"/>
</dbReference>
<dbReference type="AlphaFoldDB" id="A0AAV2VJZ6"/>
<dbReference type="InterPro" id="IPR002931">
    <property type="entry name" value="Transglutaminase-like"/>
</dbReference>
<reference evidence="2 3" key="1">
    <citation type="journal article" date="2013" name="ISME J.">
        <title>Comparative genomics of pathogenic lineages of Vibrio nigripulchritudo identifies virulence-associated traits.</title>
        <authorList>
            <person name="Goudenege D."/>
            <person name="Labreuche Y."/>
            <person name="Krin E."/>
            <person name="Ansquer D."/>
            <person name="Mangenot S."/>
            <person name="Calteau A."/>
            <person name="Medigue C."/>
            <person name="Mazel D."/>
            <person name="Polz M.F."/>
            <person name="Le Roux F."/>
        </authorList>
    </citation>
    <scope>NUCLEOTIDE SEQUENCE [LARGE SCALE GENOMIC DNA]</scope>
    <source>
        <strain evidence="2 3">SOn1</strain>
    </source>
</reference>
<dbReference type="EMBL" id="CAOF01000040">
    <property type="protein sequence ID" value="CCO45007.1"/>
    <property type="molecule type" value="Genomic_DNA"/>
</dbReference>
<feature type="domain" description="Transglutaminase-like" evidence="1">
    <location>
        <begin position="35"/>
        <end position="137"/>
    </location>
</feature>
<evidence type="ECO:0000259" key="1">
    <source>
        <dbReference type="Pfam" id="PF01841"/>
    </source>
</evidence>
<dbReference type="Proteomes" id="UP000018211">
    <property type="component" value="Unassembled WGS sequence"/>
</dbReference>
<organism evidence="2 3">
    <name type="scientific">Vibrio nigripulchritudo SOn1</name>
    <dbReference type="NCBI Taxonomy" id="1238450"/>
    <lineage>
        <taxon>Bacteria</taxon>
        <taxon>Pseudomonadati</taxon>
        <taxon>Pseudomonadota</taxon>
        <taxon>Gammaproteobacteria</taxon>
        <taxon>Vibrionales</taxon>
        <taxon>Vibrionaceae</taxon>
        <taxon>Vibrio</taxon>
    </lineage>
</organism>
<comment type="caution">
    <text evidence="2">The sequence shown here is derived from an EMBL/GenBank/DDBJ whole genome shotgun (WGS) entry which is preliminary data.</text>
</comment>
<dbReference type="GO" id="GO:0006508">
    <property type="term" value="P:proteolysis"/>
    <property type="evidence" value="ECO:0007669"/>
    <property type="project" value="UniProtKB-KW"/>
</dbReference>
<dbReference type="RefSeq" id="WP_022610644.1">
    <property type="nucleotide sequence ID" value="NZ_LK391965.1"/>
</dbReference>
<dbReference type="PANTHER" id="PTHR33490">
    <property type="entry name" value="BLR5614 PROTEIN-RELATED"/>
    <property type="match status" value="1"/>
</dbReference>
<dbReference type="Gene3D" id="3.10.620.30">
    <property type="match status" value="1"/>
</dbReference>